<comment type="caution">
    <text evidence="1">The sequence shown here is derived from an EMBL/GenBank/DDBJ whole genome shotgun (WGS) entry which is preliminary data.</text>
</comment>
<dbReference type="RefSeq" id="WP_324690824.1">
    <property type="nucleotide sequence ID" value="NZ_BAABCR010000001.1"/>
</dbReference>
<dbReference type="EMBL" id="BAABCR010000001">
    <property type="protein sequence ID" value="GAA4021539.1"/>
    <property type="molecule type" value="Genomic_DNA"/>
</dbReference>
<keyword evidence="2" id="KW-1185">Reference proteome</keyword>
<evidence type="ECO:0000313" key="2">
    <source>
        <dbReference type="Proteomes" id="UP001500968"/>
    </source>
</evidence>
<proteinExistence type="predicted"/>
<evidence type="ECO:0008006" key="3">
    <source>
        <dbReference type="Google" id="ProtNLM"/>
    </source>
</evidence>
<evidence type="ECO:0000313" key="1">
    <source>
        <dbReference type="EMBL" id="GAA4021539.1"/>
    </source>
</evidence>
<name>A0ABP7T606_9FLAO</name>
<dbReference type="Proteomes" id="UP001500968">
    <property type="component" value="Unassembled WGS sequence"/>
</dbReference>
<accession>A0ABP7T606</accession>
<organism evidence="1 2">
    <name type="scientific">Flavobacterium cheonhonense</name>
    <dbReference type="NCBI Taxonomy" id="706185"/>
    <lineage>
        <taxon>Bacteria</taxon>
        <taxon>Pseudomonadati</taxon>
        <taxon>Bacteroidota</taxon>
        <taxon>Flavobacteriia</taxon>
        <taxon>Flavobacteriales</taxon>
        <taxon>Flavobacteriaceae</taxon>
        <taxon>Flavobacterium</taxon>
    </lineage>
</organism>
<sequence>MKINNILIAFALLVSINSFGQDGRLLREKKEQIKAMKVAYITSELSLTPEEAAKFWPLYNAFEDKQHEIRSQKLKGYLDRIDDDSFDNVSEKEAATLLAQMESTEDELHQAKKKFIASLKGVISPLKILKLKKAEEGFNRKLLQQYRNKRLGR</sequence>
<gene>
    <name evidence="1" type="ORF">GCM10022386_00580</name>
</gene>
<protein>
    <recommendedName>
        <fullName evidence="3">Sensor of ECF-type sigma factor</fullName>
    </recommendedName>
</protein>
<reference evidence="2" key="1">
    <citation type="journal article" date="2019" name="Int. J. Syst. Evol. Microbiol.">
        <title>The Global Catalogue of Microorganisms (GCM) 10K type strain sequencing project: providing services to taxonomists for standard genome sequencing and annotation.</title>
        <authorList>
            <consortium name="The Broad Institute Genomics Platform"/>
            <consortium name="The Broad Institute Genome Sequencing Center for Infectious Disease"/>
            <person name="Wu L."/>
            <person name="Ma J."/>
        </authorList>
    </citation>
    <scope>NUCLEOTIDE SEQUENCE [LARGE SCALE GENOMIC DNA]</scope>
    <source>
        <strain evidence="2">JCM 17064</strain>
    </source>
</reference>